<dbReference type="PROSITE" id="PS51094">
    <property type="entry name" value="PTS_EIIA_TYPE_2"/>
    <property type="match status" value="1"/>
</dbReference>
<dbReference type="Pfam" id="PF08279">
    <property type="entry name" value="HTH_11"/>
    <property type="match status" value="1"/>
</dbReference>
<keyword evidence="3" id="KW-0805">Transcription regulation</keyword>
<dbReference type="Gene3D" id="3.40.930.10">
    <property type="entry name" value="Mannitol-specific EII, Chain A"/>
    <property type="match status" value="1"/>
</dbReference>
<dbReference type="PROSITE" id="PS51372">
    <property type="entry name" value="PRD_2"/>
    <property type="match status" value="2"/>
</dbReference>
<feature type="domain" description="PTS EIIB type-2" evidence="6">
    <location>
        <begin position="438"/>
        <end position="530"/>
    </location>
</feature>
<dbReference type="Proteomes" id="UP000076935">
    <property type="component" value="Unassembled WGS sequence"/>
</dbReference>
<dbReference type="PANTHER" id="PTHR30185">
    <property type="entry name" value="CRYPTIC BETA-GLUCOSIDE BGL OPERON ANTITERMINATOR"/>
    <property type="match status" value="1"/>
</dbReference>
<dbReference type="GO" id="GO:0008982">
    <property type="term" value="F:protein-N(PI)-phosphohistidine-sugar phosphotransferase activity"/>
    <property type="evidence" value="ECO:0007669"/>
    <property type="project" value="InterPro"/>
</dbReference>
<evidence type="ECO:0000256" key="2">
    <source>
        <dbReference type="ARBA" id="ARBA00022737"/>
    </source>
</evidence>
<organism evidence="8 9">
    <name type="scientific">Domibacillus aminovorans</name>
    <dbReference type="NCBI Taxonomy" id="29332"/>
    <lineage>
        <taxon>Bacteria</taxon>
        <taxon>Bacillati</taxon>
        <taxon>Bacillota</taxon>
        <taxon>Bacilli</taxon>
        <taxon>Bacillales</taxon>
        <taxon>Bacillaceae</taxon>
        <taxon>Domibacillus</taxon>
    </lineage>
</organism>
<proteinExistence type="predicted"/>
<name>A0A177KXH5_9BACI</name>
<dbReference type="GO" id="GO:0009401">
    <property type="term" value="P:phosphoenolpyruvate-dependent sugar phosphotransferase system"/>
    <property type="evidence" value="ECO:0007669"/>
    <property type="project" value="InterPro"/>
</dbReference>
<dbReference type="Pfam" id="PF00359">
    <property type="entry name" value="PTS_EIIA_2"/>
    <property type="match status" value="1"/>
</dbReference>
<dbReference type="InterPro" id="IPR002178">
    <property type="entry name" value="PTS_EIIA_type-2_dom"/>
</dbReference>
<keyword evidence="1" id="KW-0808">Transferase</keyword>
<dbReference type="Gene3D" id="1.10.10.10">
    <property type="entry name" value="Winged helix-like DNA-binding domain superfamily/Winged helix DNA-binding domain"/>
    <property type="match status" value="1"/>
</dbReference>
<dbReference type="InterPro" id="IPR036388">
    <property type="entry name" value="WH-like_DNA-bd_sf"/>
</dbReference>
<dbReference type="CDD" id="cd05568">
    <property type="entry name" value="PTS_IIB_bgl_like"/>
    <property type="match status" value="1"/>
</dbReference>
<evidence type="ECO:0000313" key="8">
    <source>
        <dbReference type="EMBL" id="OAH58098.1"/>
    </source>
</evidence>
<dbReference type="InterPro" id="IPR013011">
    <property type="entry name" value="PTS_EIIB_2"/>
</dbReference>
<gene>
    <name evidence="8" type="ORF">AWH49_06205</name>
</gene>
<evidence type="ECO:0000256" key="4">
    <source>
        <dbReference type="ARBA" id="ARBA00023163"/>
    </source>
</evidence>
<evidence type="ECO:0000259" key="5">
    <source>
        <dbReference type="PROSITE" id="PS51094"/>
    </source>
</evidence>
<dbReference type="Gene3D" id="1.10.1790.10">
    <property type="entry name" value="PRD domain"/>
    <property type="match status" value="2"/>
</dbReference>
<feature type="domain" description="PTS EIIA type-2" evidence="5">
    <location>
        <begin position="556"/>
        <end position="705"/>
    </location>
</feature>
<keyword evidence="9" id="KW-1185">Reference proteome</keyword>
<evidence type="ECO:0000259" key="6">
    <source>
        <dbReference type="PROSITE" id="PS51099"/>
    </source>
</evidence>
<dbReference type="Gene3D" id="3.40.50.2300">
    <property type="match status" value="1"/>
</dbReference>
<dbReference type="InterPro" id="IPR011608">
    <property type="entry name" value="PRD"/>
</dbReference>
<keyword evidence="4" id="KW-0804">Transcription</keyword>
<dbReference type="Pfam" id="PF02302">
    <property type="entry name" value="PTS_IIB"/>
    <property type="match status" value="1"/>
</dbReference>
<dbReference type="PROSITE" id="PS51099">
    <property type="entry name" value="PTS_EIIB_TYPE_2"/>
    <property type="match status" value="1"/>
</dbReference>
<dbReference type="EMBL" id="LQWY01000074">
    <property type="protein sequence ID" value="OAH58098.1"/>
    <property type="molecule type" value="Genomic_DNA"/>
</dbReference>
<dbReference type="STRING" id="29332.AWH48_19590"/>
<dbReference type="Pfam" id="PF00874">
    <property type="entry name" value="PRD"/>
    <property type="match status" value="2"/>
</dbReference>
<dbReference type="InterPro" id="IPR050661">
    <property type="entry name" value="BglG_antiterminators"/>
</dbReference>
<dbReference type="SUPFAM" id="SSF52794">
    <property type="entry name" value="PTS system IIB component-like"/>
    <property type="match status" value="1"/>
</dbReference>
<feature type="domain" description="PRD" evidence="7">
    <location>
        <begin position="326"/>
        <end position="433"/>
    </location>
</feature>
<keyword evidence="2" id="KW-0677">Repeat</keyword>
<evidence type="ECO:0000313" key="9">
    <source>
        <dbReference type="Proteomes" id="UP000076935"/>
    </source>
</evidence>
<dbReference type="RefSeq" id="WP_063966930.1">
    <property type="nucleotide sequence ID" value="NZ_JBCNAN010000036.1"/>
</dbReference>
<dbReference type="SUPFAM" id="SSF46785">
    <property type="entry name" value="Winged helix' DNA-binding domain"/>
    <property type="match status" value="1"/>
</dbReference>
<evidence type="ECO:0000256" key="1">
    <source>
        <dbReference type="ARBA" id="ARBA00022679"/>
    </source>
</evidence>
<dbReference type="AlphaFoldDB" id="A0A177KXH5"/>
<reference evidence="8 9" key="1">
    <citation type="submission" date="2016-01" db="EMBL/GenBank/DDBJ databases">
        <title>Investigation of taxonomic status of Bacillus aminovorans.</title>
        <authorList>
            <person name="Verma A."/>
            <person name="Pal Y."/>
            <person name="Krishnamurthi S."/>
        </authorList>
    </citation>
    <scope>NUCLEOTIDE SEQUENCE [LARGE SCALE GENOMIC DNA]</scope>
    <source>
        <strain evidence="8 9">DSM 1314</strain>
    </source>
</reference>
<dbReference type="InterPro" id="IPR016152">
    <property type="entry name" value="PTrfase/Anion_transptr"/>
</dbReference>
<dbReference type="SUPFAM" id="SSF63520">
    <property type="entry name" value="PTS-regulatory domain, PRD"/>
    <property type="match status" value="2"/>
</dbReference>
<dbReference type="InterPro" id="IPR036634">
    <property type="entry name" value="PRD_sf"/>
</dbReference>
<protein>
    <submittedName>
        <fullName evidence="8">Uncharacterized protein</fullName>
    </submittedName>
</protein>
<evidence type="ECO:0000259" key="7">
    <source>
        <dbReference type="PROSITE" id="PS51372"/>
    </source>
</evidence>
<accession>A0A177KXH5</accession>
<dbReference type="InterPro" id="IPR036095">
    <property type="entry name" value="PTS_EIIB-like_sf"/>
</dbReference>
<dbReference type="InterPro" id="IPR003501">
    <property type="entry name" value="PTS_EIIB_2/3"/>
</dbReference>
<evidence type="ECO:0000256" key="3">
    <source>
        <dbReference type="ARBA" id="ARBA00023015"/>
    </source>
</evidence>
<comment type="caution">
    <text evidence="8">The sequence shown here is derived from an EMBL/GenBank/DDBJ whole genome shotgun (WGS) entry which is preliminary data.</text>
</comment>
<sequence length="720" mass="82230">MNQQFPVLDSRQKELLRTLLIANKPVSYKELSEMFKLSTRTIQREMKALKPILDAYELKIGKQIRDGFELKGTEEGKKKLKEHIEQAKTLSAYSPEERQDGITYDLLLSKEPIKQFVFSKKYGITEGTVSSDLDKVSIWLEKGGITLIRTPGIGVYIDGQEKQRRTMLSRLLHKDIMFEEWLELFHKKTETEEGEVQNQLGMMIRNRLLKFVQIHNILDVERVVHQVLKEQIDIELTDRNYVNLIVHLMLAVERIKSGEVIQTSNVSNLSQNYEFDRLIYSLAEKIVERLETVLSISIPKIEVNYIALHLSGARLSNGKAMMNYEREEFTWIELTQSFIRAVEYYLDESFEGDELLFEGLVSHFAPAFTRLKYGLQIHNPMLEKIKERYPEIFSACKKACEFLANKTGSQIPNDEVGYLAMHVGAALIRKKDTLKSEYKAIVVCSSGLGTSTYLASRLRTEMPNLKVEAVVSMNELEGGLHEKVEVDILISTISLPFVKNKNVVIVSPFLKQEDLSRIQNALFKVNKSQPIQKTVQDINGKSPSVMSLAKYGEGMIQILRNLKVYNDVYIRPPVTIPSILNQVKDVEEISDFGKFSKDLEKREQQGGFVIGHLAMIHAKSEGVNNLLVIVFRMKEPISWPFAEEEEEQSINTVLLLATPKEAPKEHIEMISEISSMLIEESFVNVLIESTADSVKSSLEVVLSKAYEKKAARSLKEIQDK</sequence>
<feature type="domain" description="PRD" evidence="7">
    <location>
        <begin position="208"/>
        <end position="320"/>
    </location>
</feature>
<dbReference type="InterPro" id="IPR013196">
    <property type="entry name" value="HTH_11"/>
</dbReference>
<dbReference type="GO" id="GO:0006355">
    <property type="term" value="P:regulation of DNA-templated transcription"/>
    <property type="evidence" value="ECO:0007669"/>
    <property type="project" value="InterPro"/>
</dbReference>
<dbReference type="PANTHER" id="PTHR30185:SF18">
    <property type="entry name" value="TRANSCRIPTIONAL REGULATOR MTLR"/>
    <property type="match status" value="1"/>
</dbReference>
<dbReference type="InterPro" id="IPR036390">
    <property type="entry name" value="WH_DNA-bd_sf"/>
</dbReference>
<dbReference type="SUPFAM" id="SSF55804">
    <property type="entry name" value="Phoshotransferase/anion transport protein"/>
    <property type="match status" value="1"/>
</dbReference>